<dbReference type="Proteomes" id="UP000008068">
    <property type="component" value="Unassembled WGS sequence"/>
</dbReference>
<keyword evidence="3" id="KW-1185">Reference proteome</keyword>
<accession>G0M7X0</accession>
<reference evidence="3" key="1">
    <citation type="submission" date="2011-07" db="EMBL/GenBank/DDBJ databases">
        <authorList>
            <consortium name="Caenorhabditis brenneri Sequencing and Analysis Consortium"/>
            <person name="Wilson R.K."/>
        </authorList>
    </citation>
    <scope>NUCLEOTIDE SEQUENCE [LARGE SCALE GENOMIC DNA]</scope>
    <source>
        <strain evidence="3">PB2801</strain>
    </source>
</reference>
<feature type="region of interest" description="Disordered" evidence="1">
    <location>
        <begin position="166"/>
        <end position="188"/>
    </location>
</feature>
<dbReference type="EMBL" id="GL379786">
    <property type="protein sequence ID" value="EGT30494.1"/>
    <property type="molecule type" value="Genomic_DNA"/>
</dbReference>
<gene>
    <name evidence="2" type="ORF">CAEBREN_03828</name>
</gene>
<proteinExistence type="predicted"/>
<sequence length="585" mass="68202">MSKVPPKEPSKEPSKELSKEPPEKEEKPRDFEPMYEKCERLQIKVVKFFKTSRNLLEKYEGGQPQKFSTKRIVKGFYKQAKTLCQKFSAINEMTKDGPELWKETFMEKFRESHAVTIDMANTLRIHSQYNTWPNFMELFKLAGSIRFEFNKKEFLAKMAKLEGAPTSKKAEEKERLEKERKEREEKNRGAPGCIPYIDELTFQVFRRGSIAYHDISLSEMKQYILRNRDILKLKDPFAILSTKFKEIKKIYDELVRKYGYADMEARAIQNKELLSELHDATKDTYNELNFLLNFLTASREFYPKRIKDAIELAGGICQDVVDKCVDYVLTKEPLIITVLDKRMSKLGGLAELLYDYADLLAKASRSPIGEAREENSSDPAQLPLTSDNASEPQRNVQKATDGLEYKYDAYRYPYARKMNIGSYEMEQQVTLLDKKLQRFNELLDSNAPKRTGNDDRLSQTSYLEYETDSDDFEWDIPVTVPRREPSIQVQRMARILLNSIDQIQKCWGVLSLRTNFHSLDCQGAIYQTIEEGKTKTLELRAELVMLKTPKLNFKEFKDFVETQQALIESLRRSLAEYEAEGVFDE</sequence>
<feature type="compositionally biased region" description="Basic and acidic residues" evidence="1">
    <location>
        <begin position="168"/>
        <end position="188"/>
    </location>
</feature>
<dbReference type="AlphaFoldDB" id="G0M7X0"/>
<evidence type="ECO:0000313" key="3">
    <source>
        <dbReference type="Proteomes" id="UP000008068"/>
    </source>
</evidence>
<evidence type="ECO:0000313" key="2">
    <source>
        <dbReference type="EMBL" id="EGT30494.1"/>
    </source>
</evidence>
<feature type="compositionally biased region" description="Polar residues" evidence="1">
    <location>
        <begin position="377"/>
        <end position="398"/>
    </location>
</feature>
<feature type="region of interest" description="Disordered" evidence="1">
    <location>
        <begin position="1"/>
        <end position="32"/>
    </location>
</feature>
<dbReference type="HOGENOM" id="CLU_466327_0_0_1"/>
<evidence type="ECO:0000256" key="1">
    <source>
        <dbReference type="SAM" id="MobiDB-lite"/>
    </source>
</evidence>
<feature type="region of interest" description="Disordered" evidence="1">
    <location>
        <begin position="367"/>
        <end position="398"/>
    </location>
</feature>
<organism evidence="3">
    <name type="scientific">Caenorhabditis brenneri</name>
    <name type="common">Nematode worm</name>
    <dbReference type="NCBI Taxonomy" id="135651"/>
    <lineage>
        <taxon>Eukaryota</taxon>
        <taxon>Metazoa</taxon>
        <taxon>Ecdysozoa</taxon>
        <taxon>Nematoda</taxon>
        <taxon>Chromadorea</taxon>
        <taxon>Rhabditida</taxon>
        <taxon>Rhabditina</taxon>
        <taxon>Rhabditomorpha</taxon>
        <taxon>Rhabditoidea</taxon>
        <taxon>Rhabditidae</taxon>
        <taxon>Peloderinae</taxon>
        <taxon>Caenorhabditis</taxon>
    </lineage>
</organism>
<name>G0M7X0_CAEBE</name>
<dbReference type="InParanoid" id="G0M7X0"/>
<protein>
    <submittedName>
        <fullName evidence="2">Uncharacterized protein</fullName>
    </submittedName>
</protein>